<dbReference type="PANTHER" id="PTHR38471">
    <property type="entry name" value="FOUR HELIX BUNDLE PROTEIN"/>
    <property type="match status" value="1"/>
</dbReference>
<evidence type="ECO:0008006" key="3">
    <source>
        <dbReference type="Google" id="ProtNLM"/>
    </source>
</evidence>
<evidence type="ECO:0000313" key="2">
    <source>
        <dbReference type="Proteomes" id="UP000502260"/>
    </source>
</evidence>
<dbReference type="SUPFAM" id="SSF158446">
    <property type="entry name" value="IVS-encoded protein-like"/>
    <property type="match status" value="1"/>
</dbReference>
<dbReference type="NCBIfam" id="TIGR02436">
    <property type="entry name" value="four helix bundle protein"/>
    <property type="match status" value="1"/>
</dbReference>
<keyword evidence="2" id="KW-1185">Reference proteome</keyword>
<dbReference type="Proteomes" id="UP000502260">
    <property type="component" value="Chromosome"/>
</dbReference>
<dbReference type="AlphaFoldDB" id="A0A6F8VIY9"/>
<dbReference type="Gene3D" id="1.20.1440.60">
    <property type="entry name" value="23S rRNA-intervening sequence"/>
    <property type="match status" value="1"/>
</dbReference>
<gene>
    <name evidence="1" type="ORF">SKTS_36210</name>
</gene>
<dbReference type="EMBL" id="AP022853">
    <property type="protein sequence ID" value="BCB28735.1"/>
    <property type="molecule type" value="Genomic_DNA"/>
</dbReference>
<dbReference type="InterPro" id="IPR012657">
    <property type="entry name" value="23S_rRNA-intervening_sequence"/>
</dbReference>
<proteinExistence type="predicted"/>
<dbReference type="InterPro" id="IPR036583">
    <property type="entry name" value="23S_rRNA_IVS_sf"/>
</dbReference>
<dbReference type="CDD" id="cd16377">
    <property type="entry name" value="23S_rRNA_IVP_like"/>
    <property type="match status" value="1"/>
</dbReference>
<evidence type="ECO:0000313" key="1">
    <source>
        <dbReference type="EMBL" id="BCB28735.1"/>
    </source>
</evidence>
<sequence>MVSGDRQAVSGKPHTRLQAWKSAMDLVEGVYRITATFPASEQFGLVSQMRRASVSVPSNLAEGAARDGAREFAHFLSIAKGSLSELDTQYQLAQRLGFIKEGHADLAGLIEKVSKLVAGLHKKVKEGANT</sequence>
<accession>A0A6F8VIY9</accession>
<name>A0A6F8VIY9_9PROT</name>
<dbReference type="KEGG" id="slac:SKTS_36210"/>
<dbReference type="Pfam" id="PF05635">
    <property type="entry name" value="23S_rRNA_IVP"/>
    <property type="match status" value="1"/>
</dbReference>
<dbReference type="RefSeq" id="WP_173068619.1">
    <property type="nucleotide sequence ID" value="NZ_AP022853.1"/>
</dbReference>
<protein>
    <recommendedName>
        <fullName evidence="3">Four helix bundle protein</fullName>
    </recommendedName>
</protein>
<reference evidence="2" key="1">
    <citation type="submission" date="2020-03" db="EMBL/GenBank/DDBJ databases">
        <title>Complete genome sequence of sulfur-oxidizing bacterium skT11.</title>
        <authorList>
            <person name="Kanda M."/>
            <person name="Kojima H."/>
            <person name="Fukui M."/>
        </authorList>
    </citation>
    <scope>NUCLEOTIDE SEQUENCE [LARGE SCALE GENOMIC DNA]</scope>
    <source>
        <strain evidence="2">skT11</strain>
    </source>
</reference>
<organism evidence="1 2">
    <name type="scientific">Sulfurimicrobium lacus</name>
    <dbReference type="NCBI Taxonomy" id="2715678"/>
    <lineage>
        <taxon>Bacteria</taxon>
        <taxon>Pseudomonadati</taxon>
        <taxon>Pseudomonadota</taxon>
        <taxon>Betaproteobacteria</taxon>
        <taxon>Nitrosomonadales</taxon>
        <taxon>Sulfuricellaceae</taxon>
        <taxon>Sulfurimicrobium</taxon>
    </lineage>
</organism>
<dbReference type="PANTHER" id="PTHR38471:SF2">
    <property type="entry name" value="FOUR HELIX BUNDLE PROTEIN"/>
    <property type="match status" value="1"/>
</dbReference>